<organism evidence="2 3">
    <name type="scientific">Faecalibacter bovis</name>
    <dbReference type="NCBI Taxonomy" id="2898187"/>
    <lineage>
        <taxon>Bacteria</taxon>
        <taxon>Pseudomonadati</taxon>
        <taxon>Bacteroidota</taxon>
        <taxon>Flavobacteriia</taxon>
        <taxon>Flavobacteriales</taxon>
        <taxon>Weeksellaceae</taxon>
        <taxon>Faecalibacter</taxon>
    </lineage>
</organism>
<gene>
    <name evidence="2" type="ORF">J9309_10670</name>
</gene>
<protein>
    <recommendedName>
        <fullName evidence="4">DUF3139 domain-containing protein</fullName>
    </recommendedName>
</protein>
<evidence type="ECO:0008006" key="4">
    <source>
        <dbReference type="Google" id="ProtNLM"/>
    </source>
</evidence>
<keyword evidence="3" id="KW-1185">Reference proteome</keyword>
<name>A0ABX7XBF9_9FLAO</name>
<dbReference type="Proteomes" id="UP000672011">
    <property type="component" value="Chromosome"/>
</dbReference>
<evidence type="ECO:0000313" key="3">
    <source>
        <dbReference type="Proteomes" id="UP000672011"/>
    </source>
</evidence>
<keyword evidence="1" id="KW-1133">Transmembrane helix</keyword>
<feature type="transmembrane region" description="Helical" evidence="1">
    <location>
        <begin position="7"/>
        <end position="26"/>
    </location>
</feature>
<proteinExistence type="predicted"/>
<evidence type="ECO:0000313" key="2">
    <source>
        <dbReference type="EMBL" id="QTV05234.1"/>
    </source>
</evidence>
<reference evidence="2 3" key="1">
    <citation type="journal article" date="2021" name="Int. J. Syst. Evol. Microbiol.">
        <title>Faecalibacter bovis sp. nov., isolated from cow faeces.</title>
        <authorList>
            <person name="Li F."/>
            <person name="Zhao W."/>
            <person name="Hong Q."/>
            <person name="Shao Q."/>
            <person name="Song J."/>
            <person name="Yang S."/>
        </authorList>
    </citation>
    <scope>NUCLEOTIDE SEQUENCE [LARGE SCALE GENOMIC DNA]</scope>
    <source>
        <strain evidence="2 3">ZY171143</strain>
    </source>
</reference>
<evidence type="ECO:0000256" key="1">
    <source>
        <dbReference type="SAM" id="Phobius"/>
    </source>
</evidence>
<reference evidence="3" key="2">
    <citation type="submission" date="2021-04" db="EMBL/GenBank/DDBJ databases">
        <title>Taxonomy of Flavobacteriaceae bacterium ZY171143.</title>
        <authorList>
            <person name="Li F."/>
        </authorList>
    </citation>
    <scope>NUCLEOTIDE SEQUENCE [LARGE SCALE GENOMIC DNA]</scope>
    <source>
        <strain evidence="3">ZY171143</strain>
    </source>
</reference>
<dbReference type="RefSeq" id="WP_230475863.1">
    <property type="nucleotide sequence ID" value="NZ_CP072842.1"/>
</dbReference>
<keyword evidence="1" id="KW-0812">Transmembrane</keyword>
<keyword evidence="1" id="KW-0472">Membrane</keyword>
<accession>A0ABX7XBF9</accession>
<dbReference type="EMBL" id="CP072842">
    <property type="protein sequence ID" value="QTV05234.1"/>
    <property type="molecule type" value="Genomic_DNA"/>
</dbReference>
<sequence length="126" mass="15124">MVKKIKNFFKLFLVGIIPIMVITFMIKDYFKAKNNLQNFQFQIHISEVYYYLNTKNFIDSTKLDLNQVYSTSDPGRLANLDKTYRFGLISNSDTIYFKIHPSYNNDFEYYLFNEKEDFLIGKYTIK</sequence>